<proteinExistence type="predicted"/>
<keyword evidence="3" id="KW-1185">Reference proteome</keyword>
<feature type="non-terminal residue" evidence="2">
    <location>
        <position position="1"/>
    </location>
</feature>
<dbReference type="AlphaFoldDB" id="A0A8S4QAZ5"/>
<protein>
    <submittedName>
        <fullName evidence="2">Uncharacterized protein</fullName>
    </submittedName>
</protein>
<feature type="compositionally biased region" description="Basic and acidic residues" evidence="1">
    <location>
        <begin position="31"/>
        <end position="46"/>
    </location>
</feature>
<reference evidence="2" key="1">
    <citation type="submission" date="2022-03" db="EMBL/GenBank/DDBJ databases">
        <authorList>
            <person name="Martin C."/>
        </authorList>
    </citation>
    <scope>NUCLEOTIDE SEQUENCE</scope>
</reference>
<dbReference type="OrthoDB" id="6501997at2759"/>
<dbReference type="EMBL" id="CAIIXF020000012">
    <property type="protein sequence ID" value="CAH1801119.1"/>
    <property type="molecule type" value="Genomic_DNA"/>
</dbReference>
<feature type="non-terminal residue" evidence="2">
    <location>
        <position position="316"/>
    </location>
</feature>
<sequence>PLSSHVPVETSGLEAEVTATYTLERLETRKRSLGREKRGKKNKDEFVSSTLQSEEDEDEILLESYQKAVENLLKIDMEKVLSNYLKGKGDVDDLIPIKDVLLLENKLGYTRASKKEISEKEINLLTAYVISKTKKLVKKCDFAKEECMEIVQCYTLGGGKVAEKLLMKMLKNKGTEKSARIKMISIVSTMINPSDALVKFVKKLYESEKKDGDIKSAFLLCLAALGGNDSVGASQKSGLVELLIKILKLIIEYLESLKETDDDFPAYLQDALDTLEAIGNMGDERLVDKVIEVAEKFPDNPSIQTAAIHALRAQFG</sequence>
<accession>A0A8S4QAZ5</accession>
<dbReference type="SUPFAM" id="SSF48431">
    <property type="entry name" value="Lipovitellin-phosvitin complex, superhelical domain"/>
    <property type="match status" value="1"/>
</dbReference>
<dbReference type="Proteomes" id="UP000749559">
    <property type="component" value="Unassembled WGS sequence"/>
</dbReference>
<name>A0A8S4QAZ5_OWEFU</name>
<feature type="region of interest" description="Disordered" evidence="1">
    <location>
        <begin position="31"/>
        <end position="50"/>
    </location>
</feature>
<dbReference type="Gene3D" id="1.25.10.20">
    <property type="entry name" value="Vitellinogen, superhelical"/>
    <property type="match status" value="1"/>
</dbReference>
<evidence type="ECO:0000313" key="2">
    <source>
        <dbReference type="EMBL" id="CAH1801119.1"/>
    </source>
</evidence>
<comment type="caution">
    <text evidence="2">The sequence shown here is derived from an EMBL/GenBank/DDBJ whole genome shotgun (WGS) entry which is preliminary data.</text>
</comment>
<evidence type="ECO:0000313" key="3">
    <source>
        <dbReference type="Proteomes" id="UP000749559"/>
    </source>
</evidence>
<evidence type="ECO:0000256" key="1">
    <source>
        <dbReference type="SAM" id="MobiDB-lite"/>
    </source>
</evidence>
<organism evidence="2 3">
    <name type="scientific">Owenia fusiformis</name>
    <name type="common">Polychaete worm</name>
    <dbReference type="NCBI Taxonomy" id="6347"/>
    <lineage>
        <taxon>Eukaryota</taxon>
        <taxon>Metazoa</taxon>
        <taxon>Spiralia</taxon>
        <taxon>Lophotrochozoa</taxon>
        <taxon>Annelida</taxon>
        <taxon>Polychaeta</taxon>
        <taxon>Sedentaria</taxon>
        <taxon>Canalipalpata</taxon>
        <taxon>Sabellida</taxon>
        <taxon>Oweniida</taxon>
        <taxon>Oweniidae</taxon>
        <taxon>Owenia</taxon>
    </lineage>
</organism>
<gene>
    <name evidence="2" type="ORF">OFUS_LOCUS24937</name>
</gene>
<dbReference type="InterPro" id="IPR011030">
    <property type="entry name" value="Lipovitellin_superhlx_dom"/>
</dbReference>